<feature type="compositionally biased region" description="Basic and acidic residues" evidence="1">
    <location>
        <begin position="63"/>
        <end position="83"/>
    </location>
</feature>
<evidence type="ECO:0000256" key="1">
    <source>
        <dbReference type="SAM" id="MobiDB-lite"/>
    </source>
</evidence>
<feature type="compositionally biased region" description="Basic and acidic residues" evidence="1">
    <location>
        <begin position="10"/>
        <end position="31"/>
    </location>
</feature>
<gene>
    <name evidence="2" type="ORF">OM076_28820</name>
</gene>
<sequence>METPTSTRELIGDDTKAADTAEPRRFEREPGEPTSAMTDERRDAARETTERSGTAGFAAEASTKADDSPELLPRDQNEGFQRRWEQIQTGFVDEPRQTVEQADELVAEVMKRLAEGFATERERLEGQWGRGEDVSTEDLRIALQRYRGFFQRLLSA</sequence>
<evidence type="ECO:0000313" key="2">
    <source>
        <dbReference type="EMBL" id="MDA0164308.1"/>
    </source>
</evidence>
<feature type="region of interest" description="Disordered" evidence="1">
    <location>
        <begin position="1"/>
        <end position="83"/>
    </location>
</feature>
<accession>A0A9X3S8E3</accession>
<proteinExistence type="predicted"/>
<dbReference type="Proteomes" id="UP001149140">
    <property type="component" value="Unassembled WGS sequence"/>
</dbReference>
<evidence type="ECO:0000313" key="3">
    <source>
        <dbReference type="Proteomes" id="UP001149140"/>
    </source>
</evidence>
<reference evidence="2" key="1">
    <citation type="submission" date="2022-10" db="EMBL/GenBank/DDBJ databases">
        <title>The WGS of Solirubrobacter ginsenosidimutans DSM 21036.</title>
        <authorList>
            <person name="Jiang Z."/>
        </authorList>
    </citation>
    <scope>NUCLEOTIDE SEQUENCE</scope>
    <source>
        <strain evidence="2">DSM 21036</strain>
    </source>
</reference>
<name>A0A9X3S8E3_9ACTN</name>
<keyword evidence="3" id="KW-1185">Reference proteome</keyword>
<feature type="compositionally biased region" description="Basic and acidic residues" evidence="1">
    <location>
        <begin position="38"/>
        <end position="50"/>
    </location>
</feature>
<comment type="caution">
    <text evidence="2">The sequence shown here is derived from an EMBL/GenBank/DDBJ whole genome shotgun (WGS) entry which is preliminary data.</text>
</comment>
<dbReference type="AlphaFoldDB" id="A0A9X3S8E3"/>
<organism evidence="2 3">
    <name type="scientific">Solirubrobacter ginsenosidimutans</name>
    <dbReference type="NCBI Taxonomy" id="490573"/>
    <lineage>
        <taxon>Bacteria</taxon>
        <taxon>Bacillati</taxon>
        <taxon>Actinomycetota</taxon>
        <taxon>Thermoleophilia</taxon>
        <taxon>Solirubrobacterales</taxon>
        <taxon>Solirubrobacteraceae</taxon>
        <taxon>Solirubrobacter</taxon>
    </lineage>
</organism>
<dbReference type="RefSeq" id="WP_270043559.1">
    <property type="nucleotide sequence ID" value="NZ_JAPDOD010000032.1"/>
</dbReference>
<protein>
    <submittedName>
        <fullName evidence="2">Uncharacterized protein</fullName>
    </submittedName>
</protein>
<dbReference type="EMBL" id="JAPDOD010000032">
    <property type="protein sequence ID" value="MDA0164308.1"/>
    <property type="molecule type" value="Genomic_DNA"/>
</dbReference>